<protein>
    <submittedName>
        <fullName evidence="2">Uncharacterized protein</fullName>
    </submittedName>
</protein>
<comment type="caution">
    <text evidence="2">The sequence shown here is derived from an EMBL/GenBank/DDBJ whole genome shotgun (WGS) entry which is preliminary data.</text>
</comment>
<dbReference type="SUPFAM" id="SSF53756">
    <property type="entry name" value="UDP-Glycosyltransferase/glycogen phosphorylase"/>
    <property type="match status" value="1"/>
</dbReference>
<name>A0A1F4NSE6_UNCK3</name>
<dbReference type="PANTHER" id="PTHR46401">
    <property type="entry name" value="GLYCOSYLTRANSFERASE WBBK-RELATED"/>
    <property type="match status" value="1"/>
</dbReference>
<dbReference type="AlphaFoldDB" id="A0A1F4NSE6"/>
<evidence type="ECO:0000313" key="3">
    <source>
        <dbReference type="Proteomes" id="UP000176651"/>
    </source>
</evidence>
<reference evidence="2 3" key="1">
    <citation type="journal article" date="2016" name="Nat. Commun.">
        <title>Thousands of microbial genomes shed light on interconnected biogeochemical processes in an aquifer system.</title>
        <authorList>
            <person name="Anantharaman K."/>
            <person name="Brown C.T."/>
            <person name="Hug L.A."/>
            <person name="Sharon I."/>
            <person name="Castelle C.J."/>
            <person name="Probst A.J."/>
            <person name="Thomas B.C."/>
            <person name="Singh A."/>
            <person name="Wilkins M.J."/>
            <person name="Karaoz U."/>
            <person name="Brodie E.L."/>
            <person name="Williams K.H."/>
            <person name="Hubbard S.S."/>
            <person name="Banfield J.F."/>
        </authorList>
    </citation>
    <scope>NUCLEOTIDE SEQUENCE [LARGE SCALE GENOMIC DNA]</scope>
</reference>
<accession>A0A1F4NSE6</accession>
<dbReference type="EMBL" id="META01000003">
    <property type="protein sequence ID" value="OGB74177.1"/>
    <property type="molecule type" value="Genomic_DNA"/>
</dbReference>
<proteinExistence type="predicted"/>
<dbReference type="GO" id="GO:0009103">
    <property type="term" value="P:lipopolysaccharide biosynthetic process"/>
    <property type="evidence" value="ECO:0007669"/>
    <property type="project" value="TreeGrafter"/>
</dbReference>
<sequence length="399" mass="44401">MFPKEPLDLLICNYVFKPLAEYKCPGQITLGLIDIGIRVGMVTLQKPELAGYRAPFPLIEASRSELANPDFWRQQPASTVLYYFCLPAHEDILQAIKRGGKHIVIKLDSDGKMFYPAHNITLPRFRANGALKTLTRFIKWHIYPINKYFSNQIVRQLELADAIIIETPQALKSLLDSLKYWGRDSSIAAKLHQIPNPIVPELISAEIPTNQTKGEMIACVGRWEDTAQKNTPTMLKALSAFLGQHPEYQAIIIGSGEQFIQLISSGWPIALRQRLMITGNIEHPKVREYLAGAKIFFMPSRYEGLTIAGSEAVAMGCSIVGTPIAAVQYLANAGASGTVASGFNPPVLLAALLEDAQKWQRGEYRSEAVATFWRNKLDRRQIAQAISKLLPISKTNANE</sequence>
<gene>
    <name evidence="2" type="ORF">A2V68_00120</name>
</gene>
<dbReference type="CDD" id="cd03801">
    <property type="entry name" value="GT4_PimA-like"/>
    <property type="match status" value="1"/>
</dbReference>
<keyword evidence="1" id="KW-0808">Transferase</keyword>
<dbReference type="GO" id="GO:0016757">
    <property type="term" value="F:glycosyltransferase activity"/>
    <property type="evidence" value="ECO:0007669"/>
    <property type="project" value="TreeGrafter"/>
</dbReference>
<dbReference type="PANTHER" id="PTHR46401:SF2">
    <property type="entry name" value="GLYCOSYLTRANSFERASE WBBK-RELATED"/>
    <property type="match status" value="1"/>
</dbReference>
<evidence type="ECO:0000256" key="1">
    <source>
        <dbReference type="ARBA" id="ARBA00022679"/>
    </source>
</evidence>
<dbReference type="STRING" id="1798535.A2V68_00120"/>
<dbReference type="Pfam" id="PF13692">
    <property type="entry name" value="Glyco_trans_1_4"/>
    <property type="match status" value="1"/>
</dbReference>
<dbReference type="Gene3D" id="3.40.50.2000">
    <property type="entry name" value="Glycogen Phosphorylase B"/>
    <property type="match status" value="2"/>
</dbReference>
<evidence type="ECO:0000313" key="2">
    <source>
        <dbReference type="EMBL" id="OGB74177.1"/>
    </source>
</evidence>
<organism evidence="2 3">
    <name type="scientific">candidate division Kazan bacterium RBG_13_50_9</name>
    <dbReference type="NCBI Taxonomy" id="1798535"/>
    <lineage>
        <taxon>Bacteria</taxon>
        <taxon>Bacteria division Kazan-3B-28</taxon>
    </lineage>
</organism>
<dbReference type="Proteomes" id="UP000176651">
    <property type="component" value="Unassembled WGS sequence"/>
</dbReference>